<proteinExistence type="predicted"/>
<name>A0ABS3KSW5_9PROT</name>
<comment type="caution">
    <text evidence="2">The sequence shown here is derived from an EMBL/GenBank/DDBJ whole genome shotgun (WGS) entry which is preliminary data.</text>
</comment>
<organism evidence="2 3">
    <name type="scientific">Roseomonas haemaphysalidis</name>
    <dbReference type="NCBI Taxonomy" id="2768162"/>
    <lineage>
        <taxon>Bacteria</taxon>
        <taxon>Pseudomonadati</taxon>
        <taxon>Pseudomonadota</taxon>
        <taxon>Alphaproteobacteria</taxon>
        <taxon>Acetobacterales</taxon>
        <taxon>Roseomonadaceae</taxon>
        <taxon>Roseomonas</taxon>
    </lineage>
</organism>
<reference evidence="2 3" key="1">
    <citation type="submission" date="2020-09" db="EMBL/GenBank/DDBJ databases">
        <title>Roseomonas.</title>
        <authorList>
            <person name="Zhu W."/>
        </authorList>
    </citation>
    <scope>NUCLEOTIDE SEQUENCE [LARGE SCALE GENOMIC DNA]</scope>
    <source>
        <strain evidence="2 3">573</strain>
    </source>
</reference>
<keyword evidence="1" id="KW-1133">Transmembrane helix</keyword>
<keyword evidence="1" id="KW-0812">Transmembrane</keyword>
<keyword evidence="3" id="KW-1185">Reference proteome</keyword>
<evidence type="ECO:0000313" key="3">
    <source>
        <dbReference type="Proteomes" id="UP001518989"/>
    </source>
</evidence>
<sequence>MPRPDTSRFATRTEGHATVIEIRPARPDTAFLAASVLLGGLFGLPALAVLLNPARHDALSLSAAGCAVLILLLAGWALRRALRGRRPVTLRLDPAGLAAGEQRWAWPALAARTVEAPPPVVAVGGVHGLAATIATRQRAAEARVMQHFTDGMPPVVLAGGLDAGVAERLLQALAVAETTARSGE</sequence>
<evidence type="ECO:0000256" key="1">
    <source>
        <dbReference type="SAM" id="Phobius"/>
    </source>
</evidence>
<keyword evidence="1" id="KW-0472">Membrane</keyword>
<accession>A0ABS3KSW5</accession>
<evidence type="ECO:0000313" key="2">
    <source>
        <dbReference type="EMBL" id="MBO1080551.1"/>
    </source>
</evidence>
<dbReference type="Proteomes" id="UP001518989">
    <property type="component" value="Unassembled WGS sequence"/>
</dbReference>
<feature type="transmembrane region" description="Helical" evidence="1">
    <location>
        <begin position="30"/>
        <end position="52"/>
    </location>
</feature>
<protein>
    <recommendedName>
        <fullName evidence="4">DUF2244 domain-containing protein</fullName>
    </recommendedName>
</protein>
<dbReference type="RefSeq" id="WP_207418593.1">
    <property type="nucleotide sequence ID" value="NZ_CP061177.1"/>
</dbReference>
<dbReference type="EMBL" id="JACTNG010000009">
    <property type="protein sequence ID" value="MBO1080551.1"/>
    <property type="molecule type" value="Genomic_DNA"/>
</dbReference>
<evidence type="ECO:0008006" key="4">
    <source>
        <dbReference type="Google" id="ProtNLM"/>
    </source>
</evidence>
<feature type="transmembrane region" description="Helical" evidence="1">
    <location>
        <begin position="58"/>
        <end position="78"/>
    </location>
</feature>
<gene>
    <name evidence="2" type="ORF">IAI61_16020</name>
</gene>